<proteinExistence type="predicted"/>
<dbReference type="OrthoDB" id="2518263at2759"/>
<feature type="non-terminal residue" evidence="1">
    <location>
        <position position="187"/>
    </location>
</feature>
<dbReference type="Proteomes" id="UP000037035">
    <property type="component" value="Unassembled WGS sequence"/>
</dbReference>
<gene>
    <name evidence="1" type="ORF">VP01_3045g4</name>
</gene>
<evidence type="ECO:0000313" key="2">
    <source>
        <dbReference type="Proteomes" id="UP000037035"/>
    </source>
</evidence>
<comment type="caution">
    <text evidence="1">The sequence shown here is derived from an EMBL/GenBank/DDBJ whole genome shotgun (WGS) entry which is preliminary data.</text>
</comment>
<dbReference type="VEuPathDB" id="FungiDB:VP01_3045g4"/>
<dbReference type="EMBL" id="LAVV01007997">
    <property type="protein sequence ID" value="KNZ54093.1"/>
    <property type="molecule type" value="Genomic_DNA"/>
</dbReference>
<reference evidence="1 2" key="1">
    <citation type="submission" date="2015-08" db="EMBL/GenBank/DDBJ databases">
        <title>Next Generation Sequencing and Analysis of the Genome of Puccinia sorghi L Schw, the Causal Agent of Maize Common Rust.</title>
        <authorList>
            <person name="Rochi L."/>
            <person name="Burguener G."/>
            <person name="Darino M."/>
            <person name="Turjanski A."/>
            <person name="Kreff E."/>
            <person name="Dieguez M.J."/>
            <person name="Sacco F."/>
        </authorList>
    </citation>
    <scope>NUCLEOTIDE SEQUENCE [LARGE SCALE GENOMIC DNA]</scope>
    <source>
        <strain evidence="1 2">RO10H11247</strain>
    </source>
</reference>
<keyword evidence="2" id="KW-1185">Reference proteome</keyword>
<dbReference type="AlphaFoldDB" id="A0A0L6UZX5"/>
<organism evidence="1 2">
    <name type="scientific">Puccinia sorghi</name>
    <dbReference type="NCBI Taxonomy" id="27349"/>
    <lineage>
        <taxon>Eukaryota</taxon>
        <taxon>Fungi</taxon>
        <taxon>Dikarya</taxon>
        <taxon>Basidiomycota</taxon>
        <taxon>Pucciniomycotina</taxon>
        <taxon>Pucciniomycetes</taxon>
        <taxon>Pucciniales</taxon>
        <taxon>Pucciniaceae</taxon>
        <taxon>Puccinia</taxon>
    </lineage>
</organism>
<name>A0A0L6UZX5_9BASI</name>
<accession>A0A0L6UZX5</accession>
<protein>
    <submittedName>
        <fullName evidence="1">Uncharacterized protein</fullName>
    </submittedName>
</protein>
<evidence type="ECO:0000313" key="1">
    <source>
        <dbReference type="EMBL" id="KNZ54093.1"/>
    </source>
</evidence>
<sequence>MQPSEAYAINLQVSTSSFPVPVPSSSIKLGTVTESCRADRDVVLSISEEKARRLHPSEESLHQFYELVQEAGPHLASIFLDKLGELVQDLGVSPANSLHRRALLGLMIEFASGSRIVPWETSVELWGIEGNEPIQEKFIQLAFLRRYPKLFYDEQFNLDRRAELLGNLLDSVQNSLLAKVNSSPLKE</sequence>